<dbReference type="GO" id="GO:0005737">
    <property type="term" value="C:cytoplasm"/>
    <property type="evidence" value="ECO:0007669"/>
    <property type="project" value="UniProtKB-SubCell"/>
</dbReference>
<comment type="subcellular location">
    <subcellularLocation>
        <location evidence="1">Cytoplasm</location>
    </subcellularLocation>
</comment>
<keyword evidence="4" id="KW-1015">Disulfide bond</keyword>
<dbReference type="Ensembl" id="ENSSPAT00000008021.1">
    <property type="protein sequence ID" value="ENSSPAP00000007868.1"/>
    <property type="gene ID" value="ENSSPAG00000006004.1"/>
</dbReference>
<evidence type="ECO:0000256" key="3">
    <source>
        <dbReference type="ARBA" id="ARBA00022553"/>
    </source>
</evidence>
<evidence type="ECO:0000259" key="5">
    <source>
        <dbReference type="PROSITE" id="PS50835"/>
    </source>
</evidence>
<evidence type="ECO:0000256" key="4">
    <source>
        <dbReference type="ARBA" id="ARBA00023157"/>
    </source>
</evidence>
<dbReference type="InterPro" id="IPR013098">
    <property type="entry name" value="Ig_I-set"/>
</dbReference>
<dbReference type="AlphaFoldDB" id="A0A3B4ZG55"/>
<dbReference type="STRING" id="144197.ENSSPAP00000007868"/>
<dbReference type="InterPro" id="IPR003598">
    <property type="entry name" value="Ig_sub2"/>
</dbReference>
<dbReference type="SMART" id="SM00408">
    <property type="entry name" value="IGc2"/>
    <property type="match status" value="2"/>
</dbReference>
<evidence type="ECO:0000256" key="2">
    <source>
        <dbReference type="ARBA" id="ARBA00022490"/>
    </source>
</evidence>
<dbReference type="Gene3D" id="2.60.40.10">
    <property type="entry name" value="Immunoglobulins"/>
    <property type="match status" value="5"/>
</dbReference>
<dbReference type="SMART" id="SM00409">
    <property type="entry name" value="IG"/>
    <property type="match status" value="4"/>
</dbReference>
<dbReference type="CDD" id="cd00096">
    <property type="entry name" value="Ig"/>
    <property type="match status" value="1"/>
</dbReference>
<keyword evidence="3" id="KW-0597">Phosphoprotein</keyword>
<dbReference type="InterPro" id="IPR013783">
    <property type="entry name" value="Ig-like_fold"/>
</dbReference>
<dbReference type="Pfam" id="PF07679">
    <property type="entry name" value="I-set"/>
    <property type="match status" value="4"/>
</dbReference>
<sequence>MTKEDEGEYRCECKNDKTSAKVTSKVIKALTETKAHETETVTLEVELSQADVEGSWSRDGAKLKSGANCRITALGKKHALTLSSLKKEDAGTISFQAEGVHTSAKLIITGKGFFLLAYWAIGQTSHFLTNVIVRELSSVEVTEPFAAVFEVEISMELVKPPIWTLSGVAVQEGADVEMEKEGTLHRLTFKKTKASMTGPVQFTAGKSKSLAQLTIAEPIKDVKAKEKSSAILSCKFSASPKEVNWYKGQAPLAASDKYNIKQDATRAQLTIHKLTVEDTGEYRCQSGPAETKGTLHVEGEVCIFEYHRLHSNDMCMNCSNRVFDSTDDCSWTVNGQAVTNGGRFKISSKGRKYMLTIQDVTPADAGEVVFNIKDLSSKTTLTVEASSVSKALQNISAVQGEDAVFTCEVIQASSTVKWAKEGKAIKKSQKYDISQQDKVMKLIIHNVSAQDSGEYSCEVIGGATTKAKLEIKGGTENPCLPLLMRRSKTRTKRKGRQ</sequence>
<dbReference type="PANTHER" id="PTHR35971:SF5">
    <property type="entry name" value="OBSCURIN LIKE CYTOSKELETAL ADAPTOR 1"/>
    <property type="match status" value="1"/>
</dbReference>
<dbReference type="SUPFAM" id="SSF48726">
    <property type="entry name" value="Immunoglobulin"/>
    <property type="match status" value="5"/>
</dbReference>
<dbReference type="FunFam" id="2.60.40.10:FF:000214">
    <property type="entry name" value="titin isoform X1"/>
    <property type="match status" value="2"/>
</dbReference>
<dbReference type="PANTHER" id="PTHR35971">
    <property type="entry name" value="SI:DKEY-31G6.6"/>
    <property type="match status" value="1"/>
</dbReference>
<feature type="domain" description="Ig-like" evidence="5">
    <location>
        <begin position="211"/>
        <end position="285"/>
    </location>
</feature>
<organism evidence="6">
    <name type="scientific">Stegastes partitus</name>
    <name type="common">bicolor damselfish</name>
    <dbReference type="NCBI Taxonomy" id="144197"/>
    <lineage>
        <taxon>Eukaryota</taxon>
        <taxon>Metazoa</taxon>
        <taxon>Chordata</taxon>
        <taxon>Craniata</taxon>
        <taxon>Vertebrata</taxon>
        <taxon>Euteleostomi</taxon>
        <taxon>Actinopterygii</taxon>
        <taxon>Neopterygii</taxon>
        <taxon>Teleostei</taxon>
        <taxon>Neoteleostei</taxon>
        <taxon>Acanthomorphata</taxon>
        <taxon>Ovalentaria</taxon>
        <taxon>Pomacentridae</taxon>
        <taxon>Stegastes</taxon>
    </lineage>
</organism>
<feature type="domain" description="Ig-like" evidence="5">
    <location>
        <begin position="386"/>
        <end position="470"/>
    </location>
</feature>
<reference evidence="6" key="1">
    <citation type="submission" date="2023-09" db="UniProtKB">
        <authorList>
            <consortium name="Ensembl"/>
        </authorList>
    </citation>
    <scope>IDENTIFICATION</scope>
</reference>
<name>A0A3B4ZG55_9TELE</name>
<dbReference type="InterPro" id="IPR007110">
    <property type="entry name" value="Ig-like_dom"/>
</dbReference>
<dbReference type="InterPro" id="IPR003599">
    <property type="entry name" value="Ig_sub"/>
</dbReference>
<evidence type="ECO:0000256" key="1">
    <source>
        <dbReference type="ARBA" id="ARBA00004496"/>
    </source>
</evidence>
<keyword evidence="2" id="KW-0963">Cytoplasm</keyword>
<dbReference type="InterPro" id="IPR052385">
    <property type="entry name" value="Obscurin/Obscurin-like_Reg"/>
</dbReference>
<evidence type="ECO:0000313" key="6">
    <source>
        <dbReference type="Ensembl" id="ENSSPAP00000007868.1"/>
    </source>
</evidence>
<protein>
    <recommendedName>
        <fullName evidence="5">Ig-like domain-containing protein</fullName>
    </recommendedName>
</protein>
<dbReference type="PROSITE" id="PS50835">
    <property type="entry name" value="IG_LIKE"/>
    <property type="match status" value="2"/>
</dbReference>
<dbReference type="SMART" id="SM00406">
    <property type="entry name" value="IGv"/>
    <property type="match status" value="1"/>
</dbReference>
<dbReference type="InterPro" id="IPR013106">
    <property type="entry name" value="Ig_V-set"/>
</dbReference>
<dbReference type="InterPro" id="IPR036179">
    <property type="entry name" value="Ig-like_dom_sf"/>
</dbReference>
<accession>A0A3B4ZG55</accession>
<dbReference type="GeneTree" id="ENSGT00940000154756"/>
<proteinExistence type="predicted"/>